<dbReference type="Gene3D" id="3.20.20.80">
    <property type="entry name" value="Glycosidases"/>
    <property type="match status" value="1"/>
</dbReference>
<dbReference type="SUPFAM" id="SSF54556">
    <property type="entry name" value="Chitinase insertion domain"/>
    <property type="match status" value="1"/>
</dbReference>
<dbReference type="Gene3D" id="3.10.50.10">
    <property type="match status" value="1"/>
</dbReference>
<dbReference type="PROSITE" id="PS51910">
    <property type="entry name" value="GH18_2"/>
    <property type="match status" value="1"/>
</dbReference>
<evidence type="ECO:0000256" key="2">
    <source>
        <dbReference type="ARBA" id="ARBA00012729"/>
    </source>
</evidence>
<keyword evidence="5" id="KW-1185">Reference proteome</keyword>
<dbReference type="GO" id="GO:0005975">
    <property type="term" value="P:carbohydrate metabolic process"/>
    <property type="evidence" value="ECO:0007669"/>
    <property type="project" value="InterPro"/>
</dbReference>
<comment type="caution">
    <text evidence="4">The sequence shown here is derived from an EMBL/GenBank/DDBJ whole genome shotgun (WGS) entry which is preliminary data.</text>
</comment>
<dbReference type="EC" id="3.2.1.14" evidence="2"/>
<dbReference type="InterPro" id="IPR050314">
    <property type="entry name" value="Glycosyl_Hydrlase_18"/>
</dbReference>
<dbReference type="EMBL" id="JASNWA010000006">
    <property type="protein sequence ID" value="KAK3174700.1"/>
    <property type="molecule type" value="Genomic_DNA"/>
</dbReference>
<dbReference type="GO" id="GO:0008843">
    <property type="term" value="F:endochitinase activity"/>
    <property type="evidence" value="ECO:0007669"/>
    <property type="project" value="UniProtKB-EC"/>
</dbReference>
<feature type="domain" description="GH18" evidence="3">
    <location>
        <begin position="19"/>
        <end position="387"/>
    </location>
</feature>
<gene>
    <name evidence="4" type="ORF">OEA41_001946</name>
</gene>
<name>A0AAD9ZAN7_9LECA</name>
<dbReference type="Proteomes" id="UP001276659">
    <property type="component" value="Unassembled WGS sequence"/>
</dbReference>
<sequence>MDPRASSISSSTSLTSQGYKSCVYFTNTGTHEKNFQPRDLPVEKFTHVFYAYFEPNELGVVSSIDTYADFEKRYPDDSSDDDSTPQIYGCIKQFALLKKQHRHLKVILTIGGLFPHVTASFAALSASPAGRANFVDSSLATLKDCGFDGLDIHWEWPANSTEAANYTLLLADLRCALDKYTSDNAGSAHLTLSVACPATTDQYTILDLHGMNRHVDFWNLLAYDYADSTSSSVTAHQANVFTASNTASTPNNPAQAISDLLDADIEPSKILLGCPLYGRGFANTEGMGRSFDGAPAGDLGHGEGMRDYKNLPLTGADVKFDPAANAAYSYDSEKKELFSYDNLKSVELKANFIQSQSLGGALFWEASGDRRGEGSLTSLMAKDLGGEDFSGLDRSKNTVVYPGSRYGDIKGVEV</sequence>
<proteinExistence type="inferred from homology"/>
<dbReference type="SMART" id="SM00636">
    <property type="entry name" value="Glyco_18"/>
    <property type="match status" value="1"/>
</dbReference>
<dbReference type="InterPro" id="IPR017853">
    <property type="entry name" value="GH"/>
</dbReference>
<dbReference type="PANTHER" id="PTHR11177">
    <property type="entry name" value="CHITINASE"/>
    <property type="match status" value="1"/>
</dbReference>
<evidence type="ECO:0000256" key="1">
    <source>
        <dbReference type="ARBA" id="ARBA00008682"/>
    </source>
</evidence>
<dbReference type="Pfam" id="PF00704">
    <property type="entry name" value="Glyco_hydro_18"/>
    <property type="match status" value="1"/>
</dbReference>
<evidence type="ECO:0000313" key="5">
    <source>
        <dbReference type="Proteomes" id="UP001276659"/>
    </source>
</evidence>
<reference evidence="4" key="1">
    <citation type="submission" date="2022-11" db="EMBL/GenBank/DDBJ databases">
        <title>Chromosomal genome sequence assembly and mating type (MAT) locus characterization of the leprose asexual lichenized fungus Lepraria neglecta (Nyl.) Erichsen.</title>
        <authorList>
            <person name="Allen J.L."/>
            <person name="Pfeffer B."/>
        </authorList>
    </citation>
    <scope>NUCLEOTIDE SEQUENCE</scope>
    <source>
        <strain evidence="4">Allen 5258</strain>
    </source>
</reference>
<dbReference type="SUPFAM" id="SSF51445">
    <property type="entry name" value="(Trans)glycosidases"/>
    <property type="match status" value="1"/>
</dbReference>
<dbReference type="AlphaFoldDB" id="A0AAD9ZAN7"/>
<accession>A0AAD9ZAN7</accession>
<evidence type="ECO:0000259" key="3">
    <source>
        <dbReference type="PROSITE" id="PS51910"/>
    </source>
</evidence>
<protein>
    <recommendedName>
        <fullName evidence="2">chitinase</fullName>
        <ecNumber evidence="2">3.2.1.14</ecNumber>
    </recommendedName>
</protein>
<dbReference type="GO" id="GO:0005576">
    <property type="term" value="C:extracellular region"/>
    <property type="evidence" value="ECO:0007669"/>
    <property type="project" value="TreeGrafter"/>
</dbReference>
<comment type="similarity">
    <text evidence="1">Belongs to the glycosyl hydrolase 18 family. Chitinase class V subfamily.</text>
</comment>
<dbReference type="GO" id="GO:0006032">
    <property type="term" value="P:chitin catabolic process"/>
    <property type="evidence" value="ECO:0007669"/>
    <property type="project" value="TreeGrafter"/>
</dbReference>
<dbReference type="InterPro" id="IPR029070">
    <property type="entry name" value="Chitinase_insertion_sf"/>
</dbReference>
<dbReference type="InterPro" id="IPR011583">
    <property type="entry name" value="Chitinase_II/V-like_cat"/>
</dbReference>
<evidence type="ECO:0000313" key="4">
    <source>
        <dbReference type="EMBL" id="KAK3174700.1"/>
    </source>
</evidence>
<dbReference type="GO" id="GO:0008061">
    <property type="term" value="F:chitin binding"/>
    <property type="evidence" value="ECO:0007669"/>
    <property type="project" value="InterPro"/>
</dbReference>
<dbReference type="PANTHER" id="PTHR11177:SF317">
    <property type="entry name" value="CHITINASE 12-RELATED"/>
    <property type="match status" value="1"/>
</dbReference>
<organism evidence="4 5">
    <name type="scientific">Lepraria neglecta</name>
    <dbReference type="NCBI Taxonomy" id="209136"/>
    <lineage>
        <taxon>Eukaryota</taxon>
        <taxon>Fungi</taxon>
        <taxon>Dikarya</taxon>
        <taxon>Ascomycota</taxon>
        <taxon>Pezizomycotina</taxon>
        <taxon>Lecanoromycetes</taxon>
        <taxon>OSLEUM clade</taxon>
        <taxon>Lecanoromycetidae</taxon>
        <taxon>Lecanorales</taxon>
        <taxon>Lecanorineae</taxon>
        <taxon>Stereocaulaceae</taxon>
        <taxon>Lepraria</taxon>
    </lineage>
</organism>
<dbReference type="InterPro" id="IPR001223">
    <property type="entry name" value="Glyco_hydro18_cat"/>
</dbReference>